<comment type="caution">
    <text evidence="1">The sequence shown here is derived from an EMBL/GenBank/DDBJ whole genome shotgun (WGS) entry which is preliminary data.</text>
</comment>
<gene>
    <name evidence="1" type="ORF">DPMN_136552</name>
</gene>
<protein>
    <submittedName>
        <fullName evidence="1">Uncharacterized protein</fullName>
    </submittedName>
</protein>
<organism evidence="1 2">
    <name type="scientific">Dreissena polymorpha</name>
    <name type="common">Zebra mussel</name>
    <name type="synonym">Mytilus polymorpha</name>
    <dbReference type="NCBI Taxonomy" id="45954"/>
    <lineage>
        <taxon>Eukaryota</taxon>
        <taxon>Metazoa</taxon>
        <taxon>Spiralia</taxon>
        <taxon>Lophotrochozoa</taxon>
        <taxon>Mollusca</taxon>
        <taxon>Bivalvia</taxon>
        <taxon>Autobranchia</taxon>
        <taxon>Heteroconchia</taxon>
        <taxon>Euheterodonta</taxon>
        <taxon>Imparidentia</taxon>
        <taxon>Neoheterodontei</taxon>
        <taxon>Myida</taxon>
        <taxon>Dreissenoidea</taxon>
        <taxon>Dreissenidae</taxon>
        <taxon>Dreissena</taxon>
    </lineage>
</organism>
<sequence>MDITLNDEASDGNQTLFVETSGTFTAYNCSHNTNCTLTTLMTVTNTATVTLKNDVNIVGHGRPSVKATGTVCDTSGENIDSTKY</sequence>
<proteinExistence type="predicted"/>
<keyword evidence="2" id="KW-1185">Reference proteome</keyword>
<evidence type="ECO:0000313" key="1">
    <source>
        <dbReference type="EMBL" id="KAH3808199.1"/>
    </source>
</evidence>
<dbReference type="Proteomes" id="UP000828390">
    <property type="component" value="Unassembled WGS sequence"/>
</dbReference>
<reference evidence="1" key="2">
    <citation type="submission" date="2020-11" db="EMBL/GenBank/DDBJ databases">
        <authorList>
            <person name="McCartney M.A."/>
            <person name="Auch B."/>
            <person name="Kono T."/>
            <person name="Mallez S."/>
            <person name="Becker A."/>
            <person name="Gohl D.M."/>
            <person name="Silverstein K.A.T."/>
            <person name="Koren S."/>
            <person name="Bechman K.B."/>
            <person name="Herman A."/>
            <person name="Abrahante J.E."/>
            <person name="Garbe J."/>
        </authorList>
    </citation>
    <scope>NUCLEOTIDE SEQUENCE</scope>
    <source>
        <strain evidence="1">Duluth1</strain>
        <tissue evidence="1">Whole animal</tissue>
    </source>
</reference>
<evidence type="ECO:0000313" key="2">
    <source>
        <dbReference type="Proteomes" id="UP000828390"/>
    </source>
</evidence>
<dbReference type="AlphaFoldDB" id="A0A9D4G310"/>
<dbReference type="EMBL" id="JAIWYP010000006">
    <property type="protein sequence ID" value="KAH3808199.1"/>
    <property type="molecule type" value="Genomic_DNA"/>
</dbReference>
<name>A0A9D4G310_DREPO</name>
<reference evidence="1" key="1">
    <citation type="journal article" date="2019" name="bioRxiv">
        <title>The Genome of the Zebra Mussel, Dreissena polymorpha: A Resource for Invasive Species Research.</title>
        <authorList>
            <person name="McCartney M.A."/>
            <person name="Auch B."/>
            <person name="Kono T."/>
            <person name="Mallez S."/>
            <person name="Zhang Y."/>
            <person name="Obille A."/>
            <person name="Becker A."/>
            <person name="Abrahante J.E."/>
            <person name="Garbe J."/>
            <person name="Badalamenti J.P."/>
            <person name="Herman A."/>
            <person name="Mangelson H."/>
            <person name="Liachko I."/>
            <person name="Sullivan S."/>
            <person name="Sone E.D."/>
            <person name="Koren S."/>
            <person name="Silverstein K.A.T."/>
            <person name="Beckman K.B."/>
            <person name="Gohl D.M."/>
        </authorList>
    </citation>
    <scope>NUCLEOTIDE SEQUENCE</scope>
    <source>
        <strain evidence="1">Duluth1</strain>
        <tissue evidence="1">Whole animal</tissue>
    </source>
</reference>
<accession>A0A9D4G310</accession>